<reference evidence="2 3" key="1">
    <citation type="submission" date="2018-11" db="EMBL/GenBank/DDBJ databases">
        <title>Multidrug-resistant genes are associated with an 42-kb island TGI1 carrying a complex class 1 integron in a Trueperella pyogenes.</title>
        <authorList>
            <person name="Dong W."/>
        </authorList>
    </citation>
    <scope>NUCLEOTIDE SEQUENCE [LARGE SCALE GENOMIC DNA]</scope>
    <source>
        <strain evidence="2 3">TP4</strain>
    </source>
</reference>
<evidence type="ECO:0008006" key="4">
    <source>
        <dbReference type="Google" id="ProtNLM"/>
    </source>
</evidence>
<gene>
    <name evidence="2" type="ORF">EBQ10_05355</name>
</gene>
<organism evidence="2 3">
    <name type="scientific">Trueperella pyogenes</name>
    <dbReference type="NCBI Taxonomy" id="1661"/>
    <lineage>
        <taxon>Bacteria</taxon>
        <taxon>Bacillati</taxon>
        <taxon>Actinomycetota</taxon>
        <taxon>Actinomycetes</taxon>
        <taxon>Actinomycetales</taxon>
        <taxon>Actinomycetaceae</taxon>
        <taxon>Trueperella</taxon>
    </lineage>
</organism>
<dbReference type="Proteomes" id="UP000275951">
    <property type="component" value="Chromosome"/>
</dbReference>
<keyword evidence="1" id="KW-0472">Membrane</keyword>
<sequence>MPTARNLINLKVAVLAGVVLVAGILSIWLLAREPVFTEHKNLAASVIDAANAGDRDKLIKIIGNPTAADTLIEDNLTRDLTIEKIDSDGEDLFTIVAQNSKISSISIFMSRQDGGAWWANIS</sequence>
<dbReference type="AlphaFoldDB" id="A0A3Q9GK37"/>
<keyword evidence="1" id="KW-1133">Transmembrane helix</keyword>
<dbReference type="RefSeq" id="WP_108726587.1">
    <property type="nucleotide sequence ID" value="NZ_CP029001.1"/>
</dbReference>
<feature type="transmembrane region" description="Helical" evidence="1">
    <location>
        <begin position="12"/>
        <end position="31"/>
    </location>
</feature>
<dbReference type="EMBL" id="CP033905">
    <property type="protein sequence ID" value="AZR06776.1"/>
    <property type="molecule type" value="Genomic_DNA"/>
</dbReference>
<accession>A0A3Q9GK37</accession>
<keyword evidence="1" id="KW-0812">Transmembrane</keyword>
<evidence type="ECO:0000256" key="1">
    <source>
        <dbReference type="SAM" id="Phobius"/>
    </source>
</evidence>
<name>A0A3Q9GK37_9ACTO</name>
<protein>
    <recommendedName>
        <fullName evidence="4">DUF4878 domain-containing protein</fullName>
    </recommendedName>
</protein>
<proteinExistence type="predicted"/>
<evidence type="ECO:0000313" key="2">
    <source>
        <dbReference type="EMBL" id="AZR06776.1"/>
    </source>
</evidence>
<evidence type="ECO:0000313" key="3">
    <source>
        <dbReference type="Proteomes" id="UP000275951"/>
    </source>
</evidence>